<evidence type="ECO:0000313" key="2">
    <source>
        <dbReference type="EMBL" id="CAI4006259.1"/>
    </source>
</evidence>
<name>A0A9P1DC04_9DINO</name>
<proteinExistence type="predicted"/>
<organism evidence="2">
    <name type="scientific">Cladocopium goreaui</name>
    <dbReference type="NCBI Taxonomy" id="2562237"/>
    <lineage>
        <taxon>Eukaryota</taxon>
        <taxon>Sar</taxon>
        <taxon>Alveolata</taxon>
        <taxon>Dinophyceae</taxon>
        <taxon>Suessiales</taxon>
        <taxon>Symbiodiniaceae</taxon>
        <taxon>Cladocopium</taxon>
    </lineage>
</organism>
<feature type="region of interest" description="Disordered" evidence="1">
    <location>
        <begin position="272"/>
        <end position="322"/>
    </location>
</feature>
<gene>
    <name evidence="2" type="ORF">C1SCF055_LOCUS31914</name>
</gene>
<feature type="compositionally biased region" description="Low complexity" evidence="1">
    <location>
        <begin position="294"/>
        <end position="306"/>
    </location>
</feature>
<sequence>MSHQWSTEDFCNELEHVSKLLEARPGSQVGKAALETLKQRLHGVTSWTPSALSGLYEKVTEANLPESLKDDVMNEMDALSASGQSGLQLSQRPQSLHNLPPYLTSNDWLALEQGSNVDGQRVICERLKSLGMRSMKEDTKRSAMGVLLHVLVNLQHQPMPSPWAIYWMVQDLTKTFGHCANNDLPGLKVYPLSPSQLTAAFKEKAYGIEQPALMNVSLAAIYPKIPLRSTSNLLTGIPKPQRSAPAPQAALADGGFQEKMEKFIDQYNEDKEKAELKQKAGGSGGTRLALQDVPSPASAAQPLALPNAPPLPCAPHQVNDKPGLEDFEQMAHDALSSKKTRKVMKRPAASSASCSNGQEKKKTVKKDNASTPKVFGCCRCRGNPKGCEKCRSPGFKGQRFNGRHEWNDMAAKKGWK</sequence>
<dbReference type="EMBL" id="CAMXCT010003788">
    <property type="protein sequence ID" value="CAI4006259.1"/>
    <property type="molecule type" value="Genomic_DNA"/>
</dbReference>
<feature type="compositionally biased region" description="Basic and acidic residues" evidence="1">
    <location>
        <begin position="358"/>
        <end position="368"/>
    </location>
</feature>
<evidence type="ECO:0000313" key="3">
    <source>
        <dbReference type="EMBL" id="CAL1159634.1"/>
    </source>
</evidence>
<reference evidence="2" key="1">
    <citation type="submission" date="2022-10" db="EMBL/GenBank/DDBJ databases">
        <authorList>
            <person name="Chen Y."/>
            <person name="Dougan E. K."/>
            <person name="Chan C."/>
            <person name="Rhodes N."/>
            <person name="Thang M."/>
        </authorList>
    </citation>
    <scope>NUCLEOTIDE SEQUENCE</scope>
</reference>
<protein>
    <submittedName>
        <fullName evidence="2">Uncharacterized protein</fullName>
    </submittedName>
</protein>
<evidence type="ECO:0000313" key="4">
    <source>
        <dbReference type="Proteomes" id="UP001152797"/>
    </source>
</evidence>
<comment type="caution">
    <text evidence="2">The sequence shown here is derived from an EMBL/GenBank/DDBJ whole genome shotgun (WGS) entry which is preliminary data.</text>
</comment>
<reference evidence="3" key="2">
    <citation type="submission" date="2024-04" db="EMBL/GenBank/DDBJ databases">
        <authorList>
            <person name="Chen Y."/>
            <person name="Shah S."/>
            <person name="Dougan E. K."/>
            <person name="Thang M."/>
            <person name="Chan C."/>
        </authorList>
    </citation>
    <scope>NUCLEOTIDE SEQUENCE [LARGE SCALE GENOMIC DNA]</scope>
</reference>
<dbReference type="AlphaFoldDB" id="A0A9P1DC04"/>
<feature type="region of interest" description="Disordered" evidence="1">
    <location>
        <begin position="336"/>
        <end position="372"/>
    </location>
</feature>
<dbReference type="EMBL" id="CAMXCT030003788">
    <property type="protein sequence ID" value="CAL4793571.1"/>
    <property type="molecule type" value="Genomic_DNA"/>
</dbReference>
<keyword evidence="4" id="KW-1185">Reference proteome</keyword>
<evidence type="ECO:0000256" key="1">
    <source>
        <dbReference type="SAM" id="MobiDB-lite"/>
    </source>
</evidence>
<accession>A0A9P1DC04</accession>
<dbReference type="Proteomes" id="UP001152797">
    <property type="component" value="Unassembled WGS sequence"/>
</dbReference>
<dbReference type="EMBL" id="CAMXCT020003788">
    <property type="protein sequence ID" value="CAL1159634.1"/>
    <property type="molecule type" value="Genomic_DNA"/>
</dbReference>